<accession>F2KR90</accession>
<proteinExistence type="predicted"/>
<dbReference type="KEGG" id="ave:Arcve_0708"/>
<keyword evidence="3" id="KW-1185">Reference proteome</keyword>
<dbReference type="RefSeq" id="WP_013683399.1">
    <property type="nucleotide sequence ID" value="NC_015320.1"/>
</dbReference>
<feature type="transmembrane region" description="Helical" evidence="1">
    <location>
        <begin position="7"/>
        <end position="25"/>
    </location>
</feature>
<evidence type="ECO:0000313" key="2">
    <source>
        <dbReference type="EMBL" id="AEA46727.1"/>
    </source>
</evidence>
<dbReference type="EMBL" id="CP002588">
    <property type="protein sequence ID" value="AEA46727.1"/>
    <property type="molecule type" value="Genomic_DNA"/>
</dbReference>
<dbReference type="AlphaFoldDB" id="F2KR90"/>
<keyword evidence="1" id="KW-0812">Transmembrane</keyword>
<name>F2KR90_ARCVS</name>
<reference evidence="2 3" key="1">
    <citation type="submission" date="2011-03" db="EMBL/GenBank/DDBJ databases">
        <title>The complete genome of Archaeoglobus veneficus SNP6.</title>
        <authorList>
            <consortium name="US DOE Joint Genome Institute (JGI-PGF)"/>
            <person name="Lucas S."/>
            <person name="Copeland A."/>
            <person name="Lapidus A."/>
            <person name="Bruce D."/>
            <person name="Goodwin L."/>
            <person name="Pitluck S."/>
            <person name="Kyrpides N."/>
            <person name="Mavromatis K."/>
            <person name="Pagani I."/>
            <person name="Ivanova N."/>
            <person name="Mikhailova N."/>
            <person name="Lu M."/>
            <person name="Detter J.C."/>
            <person name="Tapia R."/>
            <person name="Han C."/>
            <person name="Land M."/>
            <person name="Hauser L."/>
            <person name="Markowitz V."/>
            <person name="Cheng J.-F."/>
            <person name="Hugenholtz P."/>
            <person name="Woyke T."/>
            <person name="Wu D."/>
            <person name="Spring S."/>
            <person name="Brambilla E."/>
            <person name="Klenk H.-P."/>
            <person name="Eisen J.A."/>
        </authorList>
    </citation>
    <scope>NUCLEOTIDE SEQUENCE [LARGE SCALE GENOMIC DNA]</scope>
    <source>
        <strain>SNP6</strain>
    </source>
</reference>
<dbReference type="GeneID" id="43002832"/>
<sequence>MDSHIKWGLGFIFAGLILATISMLVTSFTLIYSLPLLAVGLVLLLFGGREKRIEEVVE</sequence>
<dbReference type="Proteomes" id="UP000008136">
    <property type="component" value="Chromosome"/>
</dbReference>
<evidence type="ECO:0000256" key="1">
    <source>
        <dbReference type="SAM" id="Phobius"/>
    </source>
</evidence>
<evidence type="ECO:0000313" key="3">
    <source>
        <dbReference type="Proteomes" id="UP000008136"/>
    </source>
</evidence>
<keyword evidence="1" id="KW-1133">Transmembrane helix</keyword>
<organism evidence="2 3">
    <name type="scientific">Archaeoglobus veneficus (strain DSM 11195 / SNP6)</name>
    <dbReference type="NCBI Taxonomy" id="693661"/>
    <lineage>
        <taxon>Archaea</taxon>
        <taxon>Methanobacteriati</taxon>
        <taxon>Methanobacteriota</taxon>
        <taxon>Archaeoglobi</taxon>
        <taxon>Archaeoglobales</taxon>
        <taxon>Archaeoglobaceae</taxon>
        <taxon>Archaeoglobus</taxon>
    </lineage>
</organism>
<gene>
    <name evidence="2" type="ordered locus">Arcve_0708</name>
</gene>
<keyword evidence="1" id="KW-0472">Membrane</keyword>
<dbReference type="STRING" id="693661.Arcve_0708"/>
<dbReference type="HOGENOM" id="CLU_212435_0_0_2"/>
<feature type="transmembrane region" description="Helical" evidence="1">
    <location>
        <begin position="31"/>
        <end position="48"/>
    </location>
</feature>
<protein>
    <submittedName>
        <fullName evidence="2">Uncharacterized protein</fullName>
    </submittedName>
</protein>